<dbReference type="Proteomes" id="UP000028725">
    <property type="component" value="Unassembled WGS sequence"/>
</dbReference>
<dbReference type="PANTHER" id="PTHR30543">
    <property type="entry name" value="CHROMATE REDUCTASE"/>
    <property type="match status" value="1"/>
</dbReference>
<dbReference type="GO" id="GO:0005829">
    <property type="term" value="C:cytosol"/>
    <property type="evidence" value="ECO:0007669"/>
    <property type="project" value="TreeGrafter"/>
</dbReference>
<organism evidence="2 3">
    <name type="scientific">Hyalangium minutum</name>
    <dbReference type="NCBI Taxonomy" id="394096"/>
    <lineage>
        <taxon>Bacteria</taxon>
        <taxon>Pseudomonadati</taxon>
        <taxon>Myxococcota</taxon>
        <taxon>Myxococcia</taxon>
        <taxon>Myxococcales</taxon>
        <taxon>Cystobacterineae</taxon>
        <taxon>Archangiaceae</taxon>
        <taxon>Hyalangium</taxon>
    </lineage>
</organism>
<dbReference type="GO" id="GO:0016491">
    <property type="term" value="F:oxidoreductase activity"/>
    <property type="evidence" value="ECO:0007669"/>
    <property type="project" value="InterPro"/>
</dbReference>
<dbReference type="STRING" id="394096.DB31_6927"/>
<sequence length="183" mass="19620">MSAPRIIAISGSLRTGSFNRKLLALLVEQARAKGAEVDVVDLKVLVLPIYDGDIEAQGLPPPAVELRERISKAQGLLISSPEYNASIPGSLKNAIDWASRGGPNVFKGKWAALAGASPGMFGTVRMQAHLRQSLTHLGMNLLPDQFLVSHADQAFTEEGRLKDESRLKSLEGLVTGLIARIQG</sequence>
<dbReference type="AlphaFoldDB" id="A0A085WMW2"/>
<dbReference type="InterPro" id="IPR050712">
    <property type="entry name" value="NAD(P)H-dep_reductase"/>
</dbReference>
<feature type="domain" description="NADPH-dependent FMN reductase-like" evidence="1">
    <location>
        <begin position="4"/>
        <end position="152"/>
    </location>
</feature>
<dbReference type="Pfam" id="PF03358">
    <property type="entry name" value="FMN_red"/>
    <property type="match status" value="1"/>
</dbReference>
<evidence type="ECO:0000313" key="2">
    <source>
        <dbReference type="EMBL" id="KFE69025.1"/>
    </source>
</evidence>
<evidence type="ECO:0000259" key="1">
    <source>
        <dbReference type="Pfam" id="PF03358"/>
    </source>
</evidence>
<keyword evidence="3" id="KW-1185">Reference proteome</keyword>
<dbReference type="OrthoDB" id="9812295at2"/>
<dbReference type="RefSeq" id="WP_044187721.1">
    <property type="nucleotide sequence ID" value="NZ_JMCB01000005.1"/>
</dbReference>
<dbReference type="PANTHER" id="PTHR30543:SF21">
    <property type="entry name" value="NAD(P)H-DEPENDENT FMN REDUCTASE LOT6"/>
    <property type="match status" value="1"/>
</dbReference>
<name>A0A085WMW2_9BACT</name>
<dbReference type="SUPFAM" id="SSF52218">
    <property type="entry name" value="Flavoproteins"/>
    <property type="match status" value="1"/>
</dbReference>
<comment type="caution">
    <text evidence="2">The sequence shown here is derived from an EMBL/GenBank/DDBJ whole genome shotgun (WGS) entry which is preliminary data.</text>
</comment>
<protein>
    <submittedName>
        <fullName evidence="2">NADPH:quinone oxidoreductase</fullName>
    </submittedName>
</protein>
<accession>A0A085WMW2</accession>
<dbReference type="EMBL" id="JMCB01000005">
    <property type="protein sequence ID" value="KFE69025.1"/>
    <property type="molecule type" value="Genomic_DNA"/>
</dbReference>
<evidence type="ECO:0000313" key="3">
    <source>
        <dbReference type="Proteomes" id="UP000028725"/>
    </source>
</evidence>
<dbReference type="InterPro" id="IPR005025">
    <property type="entry name" value="FMN_Rdtase-like_dom"/>
</dbReference>
<proteinExistence type="predicted"/>
<gene>
    <name evidence="2" type="ORF">DB31_6927</name>
</gene>
<dbReference type="GO" id="GO:0010181">
    <property type="term" value="F:FMN binding"/>
    <property type="evidence" value="ECO:0007669"/>
    <property type="project" value="TreeGrafter"/>
</dbReference>
<dbReference type="Gene3D" id="3.40.50.360">
    <property type="match status" value="1"/>
</dbReference>
<reference evidence="2 3" key="1">
    <citation type="submission" date="2014-04" db="EMBL/GenBank/DDBJ databases">
        <title>Genome assembly of Hyalangium minutum DSM 14724.</title>
        <authorList>
            <person name="Sharma G."/>
            <person name="Subramanian S."/>
        </authorList>
    </citation>
    <scope>NUCLEOTIDE SEQUENCE [LARGE SCALE GENOMIC DNA]</scope>
    <source>
        <strain evidence="2 3">DSM 14724</strain>
    </source>
</reference>
<dbReference type="InterPro" id="IPR029039">
    <property type="entry name" value="Flavoprotein-like_sf"/>
</dbReference>